<keyword evidence="2" id="KW-1185">Reference proteome</keyword>
<dbReference type="OrthoDB" id="1431247at2759"/>
<proteinExistence type="predicted"/>
<dbReference type="Proteomes" id="UP000677803">
    <property type="component" value="Unassembled WGS sequence"/>
</dbReference>
<evidence type="ECO:0000313" key="2">
    <source>
        <dbReference type="Proteomes" id="UP000677803"/>
    </source>
</evidence>
<comment type="caution">
    <text evidence="1">The sequence shown here is derived from an EMBL/GenBank/DDBJ whole genome shotgun (WGS) entry which is preliminary data.</text>
</comment>
<dbReference type="EMBL" id="CAJRST010011112">
    <property type="protein sequence ID" value="CAG5925445.1"/>
    <property type="molecule type" value="Genomic_DNA"/>
</dbReference>
<gene>
    <name evidence="1" type="ORF">MMEN_LOCUS10942</name>
</gene>
<name>A0A8S4AYE3_9TELE</name>
<sequence>MEDGDRGTGRYPLRRWWQPNRLFGPDFGLPPLLEAGGWSDMDRSQRGLAAWFWPGFAPAPMFVPHISESPAPPSQRISRWRVSMDLAHFSASEISLCKKGEMLS</sequence>
<protein>
    <submittedName>
        <fullName evidence="1">(Atlantic silverside) hypothetical protein</fullName>
    </submittedName>
</protein>
<reference evidence="1" key="1">
    <citation type="submission" date="2021-05" db="EMBL/GenBank/DDBJ databases">
        <authorList>
            <person name="Tigano A."/>
        </authorList>
    </citation>
    <scope>NUCLEOTIDE SEQUENCE</scope>
</reference>
<dbReference type="AlphaFoldDB" id="A0A8S4AYE3"/>
<accession>A0A8S4AYE3</accession>
<evidence type="ECO:0000313" key="1">
    <source>
        <dbReference type="EMBL" id="CAG5925445.1"/>
    </source>
</evidence>
<organism evidence="1 2">
    <name type="scientific">Menidia menidia</name>
    <name type="common">Atlantic silverside</name>
    <dbReference type="NCBI Taxonomy" id="238744"/>
    <lineage>
        <taxon>Eukaryota</taxon>
        <taxon>Metazoa</taxon>
        <taxon>Chordata</taxon>
        <taxon>Craniata</taxon>
        <taxon>Vertebrata</taxon>
        <taxon>Euteleostomi</taxon>
        <taxon>Actinopterygii</taxon>
        <taxon>Neopterygii</taxon>
        <taxon>Teleostei</taxon>
        <taxon>Neoteleostei</taxon>
        <taxon>Acanthomorphata</taxon>
        <taxon>Ovalentaria</taxon>
        <taxon>Atherinomorphae</taxon>
        <taxon>Atheriniformes</taxon>
        <taxon>Atherinopsidae</taxon>
        <taxon>Menidiinae</taxon>
        <taxon>Menidia</taxon>
    </lineage>
</organism>